<dbReference type="Proteomes" id="UP000815677">
    <property type="component" value="Unassembled WGS sequence"/>
</dbReference>
<dbReference type="EMBL" id="DF849942">
    <property type="protein sequence ID" value="GAT60363.1"/>
    <property type="molecule type" value="Genomic_DNA"/>
</dbReference>
<evidence type="ECO:0000256" key="1">
    <source>
        <dbReference type="SAM" id="MobiDB-lite"/>
    </source>
</evidence>
<evidence type="ECO:0000313" key="2">
    <source>
        <dbReference type="EMBL" id="GAT60363.1"/>
    </source>
</evidence>
<dbReference type="PANTHER" id="PTHR31014:SF0">
    <property type="entry name" value="MITOCHONDRIAL TRANSLATION SYSTEM COMPONENT PET127-RELATED"/>
    <property type="match status" value="1"/>
</dbReference>
<sequence length="767" mass="86545">MRRAGVHLSRRLSTSLARDTTRPRLSDRLKASSQPLIAQSKLALLHTHEESVRVLNALAATTTPAGEEPVTWNYDPIHTTADWGPDTLVPNADSAPNEESTGAAPKRKTRKKRAEATKTATPKPATKKKTVKAKAKPSEEIIDEAPPISEPYPTPTSTSVRRTEGLIEQTSERVLQDVQPISEQRPVATLAHGLERVLFNPGVHWLQDPRSRVYNFSPYLKNIPKVQDFAFEKLVGFVKSSRDEDLRNLAKREGRMFAGSTSSLSGMLSHCYFLISEHREVDISSLSEVFQREDKTFTPGQRMPTSVIFNYKDGTYAIDSDSDDTTKNILTWLGTLLEKFLTTPEDEFKEFLRSFSPESSSKQPEQDPLREAYRYSKSEKFVMRSQLDCVDPRLPGTGVFDIKTRACLPIRMDILNWEENSGYTLRSAQGFYESFEREYYDLIRSAFLKYGFQVRIGNMDGVIVAYHNTARTFGFQYIPLEEMDRCLFGTEPTAGERIFQKCVALLEAISTEIVKCFPEQSVKCTFECEQDEQELNVWVQPVTASEDEALMAPMHQLVVRAQSFLSDTPVAANRAINSAPNRPWTLHWSLSHISDNPHLIRASYNAAMGRKFRAWSIPTGVSEEQLPDWWRGINYGPPQAVEAATDPETGAPLTAANDDFDPTRFRMADMRVQILRDLARSGHQFTSMMEQFDSQRPVVVLGQPYDPAALKGEQLSLDLKALGHLEDQQPSKDASGATRLGRQDALRMLRHLSGQRKRRATSIDDEK</sequence>
<evidence type="ECO:0008006" key="4">
    <source>
        <dbReference type="Google" id="ProtNLM"/>
    </source>
</evidence>
<feature type="region of interest" description="Disordered" evidence="1">
    <location>
        <begin position="1"/>
        <end position="32"/>
    </location>
</feature>
<evidence type="ECO:0000313" key="3">
    <source>
        <dbReference type="Proteomes" id="UP000815677"/>
    </source>
</evidence>
<feature type="compositionally biased region" description="Basic residues" evidence="1">
    <location>
        <begin position="125"/>
        <end position="135"/>
    </location>
</feature>
<feature type="region of interest" description="Disordered" evidence="1">
    <location>
        <begin position="83"/>
        <end position="138"/>
    </location>
</feature>
<name>A0ABQ0MAP1_MYCCL</name>
<feature type="compositionally biased region" description="Basic residues" evidence="1">
    <location>
        <begin position="1"/>
        <end position="10"/>
    </location>
</feature>
<proteinExistence type="predicted"/>
<dbReference type="InterPro" id="IPR013943">
    <property type="entry name" value="Pet127"/>
</dbReference>
<keyword evidence="3" id="KW-1185">Reference proteome</keyword>
<dbReference type="PANTHER" id="PTHR31014">
    <property type="entry name" value="MITOCHONDRIAL TRANSLATION SYSTEM COMPONENT PET127-RELATED"/>
    <property type="match status" value="1"/>
</dbReference>
<reference evidence="2" key="1">
    <citation type="submission" date="2014-09" db="EMBL/GenBank/DDBJ databases">
        <title>Genome sequence of the luminous mushroom Mycena chlorophos for searching fungal bioluminescence genes.</title>
        <authorList>
            <person name="Tanaka Y."/>
            <person name="Kasuga D."/>
            <person name="Oba Y."/>
            <person name="Hase S."/>
            <person name="Sato K."/>
            <person name="Oba Y."/>
            <person name="Sakakibara Y."/>
        </authorList>
    </citation>
    <scope>NUCLEOTIDE SEQUENCE</scope>
</reference>
<organism evidence="2 3">
    <name type="scientific">Mycena chlorophos</name>
    <name type="common">Agaric fungus</name>
    <name type="synonym">Agaricus chlorophos</name>
    <dbReference type="NCBI Taxonomy" id="658473"/>
    <lineage>
        <taxon>Eukaryota</taxon>
        <taxon>Fungi</taxon>
        <taxon>Dikarya</taxon>
        <taxon>Basidiomycota</taxon>
        <taxon>Agaricomycotina</taxon>
        <taxon>Agaricomycetes</taxon>
        <taxon>Agaricomycetidae</taxon>
        <taxon>Agaricales</taxon>
        <taxon>Marasmiineae</taxon>
        <taxon>Mycenaceae</taxon>
        <taxon>Mycena</taxon>
    </lineage>
</organism>
<dbReference type="Pfam" id="PF08634">
    <property type="entry name" value="Pet127"/>
    <property type="match status" value="1"/>
</dbReference>
<accession>A0ABQ0MAP1</accession>
<feature type="compositionally biased region" description="Basic and acidic residues" evidence="1">
    <location>
        <begin position="19"/>
        <end position="30"/>
    </location>
</feature>
<gene>
    <name evidence="2" type="ORF">MCHLO_16501</name>
</gene>
<protein>
    <recommendedName>
        <fullName evidence="4">Pet127-domain-containing protein</fullName>
    </recommendedName>
</protein>